<sequence>MYSGRVTSPTGPERGPAALASVLHDLSWTIQRLDPVEDLGIERIPAPELTILKEVDRSPGVGVGALADVLAMQPSNVSAAVRNLVQRGLLTRTPSLEDRRVAQLNVTDQMVRNRTRIEAAWSSRITDALAGLPEDAAAQLVSVAPALRLLMNELREHG</sequence>
<dbReference type="PROSITE" id="PS50995">
    <property type="entry name" value="HTH_MARR_2"/>
    <property type="match status" value="1"/>
</dbReference>
<dbReference type="GO" id="GO:0003677">
    <property type="term" value="F:DNA binding"/>
    <property type="evidence" value="ECO:0007669"/>
    <property type="project" value="UniProtKB-KW"/>
</dbReference>
<dbReference type="InterPro" id="IPR000835">
    <property type="entry name" value="HTH_MarR-typ"/>
</dbReference>
<dbReference type="Pfam" id="PF01047">
    <property type="entry name" value="MarR"/>
    <property type="match status" value="1"/>
</dbReference>
<dbReference type="OrthoDB" id="4947868at2"/>
<name>A0A239KJP3_9NOCA</name>
<dbReference type="AlphaFoldDB" id="A0A239KJP3"/>
<dbReference type="InterPro" id="IPR036388">
    <property type="entry name" value="WH-like_DNA-bd_sf"/>
</dbReference>
<dbReference type="GO" id="GO:0003700">
    <property type="term" value="F:DNA-binding transcription factor activity"/>
    <property type="evidence" value="ECO:0007669"/>
    <property type="project" value="InterPro"/>
</dbReference>
<keyword evidence="2" id="KW-0238">DNA-binding</keyword>
<accession>A0A239KJP3</accession>
<dbReference type="STRING" id="398843.A3K89_11425"/>
<dbReference type="Proteomes" id="UP000198327">
    <property type="component" value="Unassembled WGS sequence"/>
</dbReference>
<feature type="domain" description="HTH marR-type" evidence="1">
    <location>
        <begin position="16"/>
        <end position="156"/>
    </location>
</feature>
<dbReference type="SMART" id="SM00347">
    <property type="entry name" value="HTH_MARR"/>
    <property type="match status" value="1"/>
</dbReference>
<dbReference type="PANTHER" id="PTHR33164:SF103">
    <property type="entry name" value="REGULATORY PROTEIN MARR"/>
    <property type="match status" value="1"/>
</dbReference>
<dbReference type="SUPFAM" id="SSF46785">
    <property type="entry name" value="Winged helix' DNA-binding domain"/>
    <property type="match status" value="1"/>
</dbReference>
<dbReference type="EMBL" id="FZOW01000010">
    <property type="protein sequence ID" value="SNT17938.1"/>
    <property type="molecule type" value="Genomic_DNA"/>
</dbReference>
<evidence type="ECO:0000313" key="3">
    <source>
        <dbReference type="Proteomes" id="UP000198327"/>
    </source>
</evidence>
<proteinExistence type="predicted"/>
<evidence type="ECO:0000259" key="1">
    <source>
        <dbReference type="PROSITE" id="PS50995"/>
    </source>
</evidence>
<dbReference type="GO" id="GO:0006950">
    <property type="term" value="P:response to stress"/>
    <property type="evidence" value="ECO:0007669"/>
    <property type="project" value="TreeGrafter"/>
</dbReference>
<reference evidence="3" key="1">
    <citation type="submission" date="2017-06" db="EMBL/GenBank/DDBJ databases">
        <authorList>
            <person name="Varghese N."/>
            <person name="Submissions S."/>
        </authorList>
    </citation>
    <scope>NUCLEOTIDE SEQUENCE [LARGE SCALE GENOMIC DNA]</scope>
    <source>
        <strain evidence="3">JCM 23211</strain>
    </source>
</reference>
<dbReference type="PANTHER" id="PTHR33164">
    <property type="entry name" value="TRANSCRIPTIONAL REGULATOR, MARR FAMILY"/>
    <property type="match status" value="1"/>
</dbReference>
<keyword evidence="3" id="KW-1185">Reference proteome</keyword>
<protein>
    <submittedName>
        <fullName evidence="2">DNA-binding transcriptional regulator, MarR family</fullName>
    </submittedName>
</protein>
<dbReference type="InterPro" id="IPR036390">
    <property type="entry name" value="WH_DNA-bd_sf"/>
</dbReference>
<gene>
    <name evidence="2" type="ORF">SAMN05421642_110199</name>
</gene>
<dbReference type="InterPro" id="IPR039422">
    <property type="entry name" value="MarR/SlyA-like"/>
</dbReference>
<dbReference type="Gene3D" id="1.10.10.10">
    <property type="entry name" value="Winged helix-like DNA-binding domain superfamily/Winged helix DNA-binding domain"/>
    <property type="match status" value="1"/>
</dbReference>
<organism evidence="2 3">
    <name type="scientific">Rhodococcoides kyotonense</name>
    <dbReference type="NCBI Taxonomy" id="398843"/>
    <lineage>
        <taxon>Bacteria</taxon>
        <taxon>Bacillati</taxon>
        <taxon>Actinomycetota</taxon>
        <taxon>Actinomycetes</taxon>
        <taxon>Mycobacteriales</taxon>
        <taxon>Nocardiaceae</taxon>
        <taxon>Rhodococcoides</taxon>
    </lineage>
</organism>
<evidence type="ECO:0000313" key="2">
    <source>
        <dbReference type="EMBL" id="SNT17938.1"/>
    </source>
</evidence>